<organism evidence="6 7">
    <name type="scientific">Pseudomonas mosselii</name>
    <dbReference type="NCBI Taxonomy" id="78327"/>
    <lineage>
        <taxon>Bacteria</taxon>
        <taxon>Pseudomonadati</taxon>
        <taxon>Pseudomonadota</taxon>
        <taxon>Gammaproteobacteria</taxon>
        <taxon>Pseudomonadales</taxon>
        <taxon>Pseudomonadaceae</taxon>
        <taxon>Pseudomonas</taxon>
    </lineage>
</organism>
<dbReference type="SUPFAM" id="SSF51215">
    <property type="entry name" value="Regulatory protein AraC"/>
    <property type="match status" value="1"/>
</dbReference>
<evidence type="ECO:0000259" key="5">
    <source>
        <dbReference type="PROSITE" id="PS01124"/>
    </source>
</evidence>
<dbReference type="GO" id="GO:0043565">
    <property type="term" value="F:sequence-specific DNA binding"/>
    <property type="evidence" value="ECO:0007669"/>
    <property type="project" value="InterPro"/>
</dbReference>
<dbReference type="SUPFAM" id="SSF46689">
    <property type="entry name" value="Homeodomain-like"/>
    <property type="match status" value="2"/>
</dbReference>
<protein>
    <submittedName>
        <fullName evidence="6">AraC family transcriptional regulator</fullName>
    </submittedName>
</protein>
<name>A0A5R8ZCH5_9PSED</name>
<dbReference type="InterPro" id="IPR018060">
    <property type="entry name" value="HTH_AraC"/>
</dbReference>
<evidence type="ECO:0000256" key="2">
    <source>
        <dbReference type="ARBA" id="ARBA00023125"/>
    </source>
</evidence>
<dbReference type="PANTHER" id="PTHR46796">
    <property type="entry name" value="HTH-TYPE TRANSCRIPTIONAL ACTIVATOR RHAS-RELATED"/>
    <property type="match status" value="1"/>
</dbReference>
<keyword evidence="3" id="KW-0804">Transcription</keyword>
<keyword evidence="1" id="KW-0805">Transcription regulation</keyword>
<evidence type="ECO:0000313" key="6">
    <source>
        <dbReference type="EMBL" id="TLP63451.1"/>
    </source>
</evidence>
<keyword evidence="7" id="KW-1185">Reference proteome</keyword>
<keyword evidence="2" id="KW-0238">DNA-binding</keyword>
<dbReference type="AlphaFoldDB" id="A0A5R8ZCH5"/>
<sequence>MEKTDGLKTPPKGKDFVHFWRIPEGNCELLSARYTTQSFGRHSHDRYAIGVISGGVEKLYYRGGYALGGVGSVVTITPGEIHDGLPGHDNGWMYRMLYLDPDWVNRAVFQGRVVSDHIHLFQEALSCNPGFAQTFLQLHQLIEQTPPGLQRESILLELVCQVFERSGAPVLSARPSEKQAVKRIKHKLEDEFDQDIPLEALAQLVDLEPLYLIRVFKKHVGVSPHSYQIQKRIAHVQKLLRAGASLAEAACTSGFFDQSHMARAFKKVVGMTPGSFRNSSGLRTST</sequence>
<dbReference type="InterPro" id="IPR050204">
    <property type="entry name" value="AraC_XylS_family_regulators"/>
</dbReference>
<feature type="domain" description="HTH araC/xylS-type" evidence="5">
    <location>
        <begin position="182"/>
        <end position="279"/>
    </location>
</feature>
<comment type="caution">
    <text evidence="6">The sequence shown here is derived from an EMBL/GenBank/DDBJ whole genome shotgun (WGS) entry which is preliminary data.</text>
</comment>
<evidence type="ECO:0000256" key="4">
    <source>
        <dbReference type="ARBA" id="ARBA00037345"/>
    </source>
</evidence>
<dbReference type="Proteomes" id="UP000309819">
    <property type="component" value="Unassembled WGS sequence"/>
</dbReference>
<dbReference type="InterPro" id="IPR037923">
    <property type="entry name" value="HTH-like"/>
</dbReference>
<reference evidence="6 7" key="1">
    <citation type="submission" date="2019-05" db="EMBL/GenBank/DDBJ databases">
        <title>Pseudomonas sp. SC006 isolated from lettuce that can produce HBGAs.</title>
        <authorList>
            <person name="Wang D."/>
            <person name="Liao N."/>
            <person name="Liu D."/>
            <person name="Zhang Z."/>
            <person name="Zou S."/>
        </authorList>
    </citation>
    <scope>NUCLEOTIDE SEQUENCE [LARGE SCALE GENOMIC DNA]</scope>
    <source>
        <strain evidence="6 7">SC006</strain>
    </source>
</reference>
<dbReference type="GO" id="GO:0003700">
    <property type="term" value="F:DNA-binding transcription factor activity"/>
    <property type="evidence" value="ECO:0007669"/>
    <property type="project" value="InterPro"/>
</dbReference>
<dbReference type="PROSITE" id="PS01124">
    <property type="entry name" value="HTH_ARAC_FAMILY_2"/>
    <property type="match status" value="1"/>
</dbReference>
<evidence type="ECO:0000256" key="1">
    <source>
        <dbReference type="ARBA" id="ARBA00023015"/>
    </source>
</evidence>
<dbReference type="Pfam" id="PF12833">
    <property type="entry name" value="HTH_18"/>
    <property type="match status" value="1"/>
</dbReference>
<dbReference type="InterPro" id="IPR003313">
    <property type="entry name" value="AraC-bd"/>
</dbReference>
<dbReference type="Gene3D" id="1.10.10.60">
    <property type="entry name" value="Homeodomain-like"/>
    <property type="match status" value="1"/>
</dbReference>
<evidence type="ECO:0000256" key="3">
    <source>
        <dbReference type="ARBA" id="ARBA00023163"/>
    </source>
</evidence>
<dbReference type="Pfam" id="PF02311">
    <property type="entry name" value="AraC_binding"/>
    <property type="match status" value="1"/>
</dbReference>
<gene>
    <name evidence="6" type="ORF">FEM01_08150</name>
</gene>
<dbReference type="PANTHER" id="PTHR46796:SF2">
    <property type="entry name" value="TRANSCRIPTIONAL REGULATORY PROTEIN"/>
    <property type="match status" value="1"/>
</dbReference>
<accession>A0A5R8ZCH5</accession>
<evidence type="ECO:0000313" key="7">
    <source>
        <dbReference type="Proteomes" id="UP000309819"/>
    </source>
</evidence>
<dbReference type="RefSeq" id="WP_138218920.1">
    <property type="nucleotide sequence ID" value="NZ_VAUO01000002.1"/>
</dbReference>
<dbReference type="OrthoDB" id="9809338at2"/>
<proteinExistence type="predicted"/>
<dbReference type="InterPro" id="IPR009057">
    <property type="entry name" value="Homeodomain-like_sf"/>
</dbReference>
<dbReference type="SMART" id="SM00342">
    <property type="entry name" value="HTH_ARAC"/>
    <property type="match status" value="1"/>
</dbReference>
<comment type="function">
    <text evidence="4">Regulatory protein of the TOL plasmid xyl operons. XylS activates the xylXYZLTEGFJQKIH operon required for the degradation of toluene, m-xylene and p-xylene.</text>
</comment>
<dbReference type="EMBL" id="VAUO01000002">
    <property type="protein sequence ID" value="TLP63451.1"/>
    <property type="molecule type" value="Genomic_DNA"/>
</dbReference>